<protein>
    <submittedName>
        <fullName evidence="1">Uncharacterized protein</fullName>
    </submittedName>
</protein>
<dbReference type="AlphaFoldDB" id="A0A0F9EHH3"/>
<dbReference type="EMBL" id="LAZR01036993">
    <property type="protein sequence ID" value="KKL23393.1"/>
    <property type="molecule type" value="Genomic_DNA"/>
</dbReference>
<comment type="caution">
    <text evidence="1">The sequence shown here is derived from an EMBL/GenBank/DDBJ whole genome shotgun (WGS) entry which is preliminary data.</text>
</comment>
<name>A0A0F9EHH3_9ZZZZ</name>
<organism evidence="1">
    <name type="scientific">marine sediment metagenome</name>
    <dbReference type="NCBI Taxonomy" id="412755"/>
    <lineage>
        <taxon>unclassified sequences</taxon>
        <taxon>metagenomes</taxon>
        <taxon>ecological metagenomes</taxon>
    </lineage>
</organism>
<reference evidence="1" key="1">
    <citation type="journal article" date="2015" name="Nature">
        <title>Complex archaea that bridge the gap between prokaryotes and eukaryotes.</title>
        <authorList>
            <person name="Spang A."/>
            <person name="Saw J.H."/>
            <person name="Jorgensen S.L."/>
            <person name="Zaremba-Niedzwiedzka K."/>
            <person name="Martijn J."/>
            <person name="Lind A.E."/>
            <person name="van Eijk R."/>
            <person name="Schleper C."/>
            <person name="Guy L."/>
            <person name="Ettema T.J."/>
        </authorList>
    </citation>
    <scope>NUCLEOTIDE SEQUENCE</scope>
</reference>
<accession>A0A0F9EHH3</accession>
<sequence>MAFKSKAQERFMYARHPRLAREFESKTPEGTKLPERVRRMGAYERAVKRGGEGK</sequence>
<evidence type="ECO:0000313" key="1">
    <source>
        <dbReference type="EMBL" id="KKL23393.1"/>
    </source>
</evidence>
<gene>
    <name evidence="1" type="ORF">LCGC14_2425850</name>
</gene>
<proteinExistence type="predicted"/>